<evidence type="ECO:0000256" key="1">
    <source>
        <dbReference type="SAM" id="MobiDB-lite"/>
    </source>
</evidence>
<protein>
    <submittedName>
        <fullName evidence="2">Uncharacterized protein</fullName>
    </submittedName>
</protein>
<gene>
    <name evidence="2" type="ORF">NDU88_004247</name>
</gene>
<comment type="caution">
    <text evidence="2">The sequence shown here is derived from an EMBL/GenBank/DDBJ whole genome shotgun (WGS) entry which is preliminary data.</text>
</comment>
<keyword evidence="3" id="KW-1185">Reference proteome</keyword>
<accession>A0AAV7L453</accession>
<sequence length="149" mass="16121">MIFNCAGGVVSAPCSARVFHSSAPLGRARIRAALRCAVLLPRLLPSLVRGRPTSGCSAQSYGALLDPKRCAPVPRGPSALLSSPLRAAKATGDPRPSEGRRELRFKRVAPSVPGHAPRKHQLNIFNKLTMHYHLRTYKIYTNCPSVKDG</sequence>
<proteinExistence type="predicted"/>
<dbReference type="Proteomes" id="UP001066276">
    <property type="component" value="Chromosome 12"/>
</dbReference>
<feature type="region of interest" description="Disordered" evidence="1">
    <location>
        <begin position="75"/>
        <end position="101"/>
    </location>
</feature>
<dbReference type="EMBL" id="JANPWB010000016">
    <property type="protein sequence ID" value="KAJ1084093.1"/>
    <property type="molecule type" value="Genomic_DNA"/>
</dbReference>
<name>A0AAV7L453_PLEWA</name>
<dbReference type="AlphaFoldDB" id="A0AAV7L453"/>
<evidence type="ECO:0000313" key="3">
    <source>
        <dbReference type="Proteomes" id="UP001066276"/>
    </source>
</evidence>
<reference evidence="2" key="1">
    <citation type="journal article" date="2022" name="bioRxiv">
        <title>Sequencing and chromosome-scale assembly of the giantPleurodeles waltlgenome.</title>
        <authorList>
            <person name="Brown T."/>
            <person name="Elewa A."/>
            <person name="Iarovenko S."/>
            <person name="Subramanian E."/>
            <person name="Araus A.J."/>
            <person name="Petzold A."/>
            <person name="Susuki M."/>
            <person name="Suzuki K.-i.T."/>
            <person name="Hayashi T."/>
            <person name="Toyoda A."/>
            <person name="Oliveira C."/>
            <person name="Osipova E."/>
            <person name="Leigh N.D."/>
            <person name="Simon A."/>
            <person name="Yun M.H."/>
        </authorList>
    </citation>
    <scope>NUCLEOTIDE SEQUENCE</scope>
    <source>
        <strain evidence="2">20211129_DDA</strain>
        <tissue evidence="2">Liver</tissue>
    </source>
</reference>
<organism evidence="2 3">
    <name type="scientific">Pleurodeles waltl</name>
    <name type="common">Iberian ribbed newt</name>
    <dbReference type="NCBI Taxonomy" id="8319"/>
    <lineage>
        <taxon>Eukaryota</taxon>
        <taxon>Metazoa</taxon>
        <taxon>Chordata</taxon>
        <taxon>Craniata</taxon>
        <taxon>Vertebrata</taxon>
        <taxon>Euteleostomi</taxon>
        <taxon>Amphibia</taxon>
        <taxon>Batrachia</taxon>
        <taxon>Caudata</taxon>
        <taxon>Salamandroidea</taxon>
        <taxon>Salamandridae</taxon>
        <taxon>Pleurodelinae</taxon>
        <taxon>Pleurodeles</taxon>
    </lineage>
</organism>
<evidence type="ECO:0000313" key="2">
    <source>
        <dbReference type="EMBL" id="KAJ1084093.1"/>
    </source>
</evidence>